<feature type="domain" description="Glycosyl hydrolase family 13 catalytic" evidence="5">
    <location>
        <begin position="22"/>
        <end position="415"/>
    </location>
</feature>
<dbReference type="GO" id="GO:0000025">
    <property type="term" value="P:maltose catabolic process"/>
    <property type="evidence" value="ECO:0007669"/>
    <property type="project" value="TreeGrafter"/>
</dbReference>
<accession>G8ZL49</accession>
<dbReference type="SMART" id="SM00642">
    <property type="entry name" value="Aamy"/>
    <property type="match status" value="1"/>
</dbReference>
<dbReference type="STRING" id="1076872.G8ZL49"/>
<dbReference type="Gene3D" id="3.90.400.10">
    <property type="entry name" value="Oligo-1,6-glucosidase, Domain 2"/>
    <property type="match status" value="1"/>
</dbReference>
<reference evidence="6 7" key="1">
    <citation type="journal article" date="2011" name="Proc. Natl. Acad. Sci. U.S.A.">
        <title>Evolutionary erosion of yeast sex chromosomes by mating-type switching accidents.</title>
        <authorList>
            <person name="Gordon J.L."/>
            <person name="Armisen D."/>
            <person name="Proux-Wera E."/>
            <person name="Oheigeartaigh S.S."/>
            <person name="Byrne K.P."/>
            <person name="Wolfe K.H."/>
        </authorList>
    </citation>
    <scope>NUCLEOTIDE SEQUENCE [LARGE SCALE GENOMIC DNA]</scope>
    <source>
        <strain evidence="7">ATCC 10662 / CBS 1146 / NBRC 0425 / NCYC 2629 / NRRL Y-866</strain>
    </source>
</reference>
<dbReference type="InterPro" id="IPR017853">
    <property type="entry name" value="GH"/>
</dbReference>
<protein>
    <recommendedName>
        <fullName evidence="5">Glycosyl hydrolase family 13 catalytic domain-containing protein</fullName>
    </recommendedName>
</protein>
<dbReference type="HOGENOM" id="CLU_006462_1_2_1"/>
<comment type="similarity">
    <text evidence="1">Belongs to the glycosyl hydrolase 13 family.</text>
</comment>
<dbReference type="FunFam" id="3.90.400.10:FF:000004">
    <property type="entry name" value="Oligo-1,6-glucosidase"/>
    <property type="match status" value="1"/>
</dbReference>
<dbReference type="FunFam" id="3.20.20.80:FF:000087">
    <property type="entry name" value="Oligo-1,6-glucosidase IMA1"/>
    <property type="match status" value="1"/>
</dbReference>
<dbReference type="Gene3D" id="2.60.40.1180">
    <property type="entry name" value="Golgi alpha-mannosidase II"/>
    <property type="match status" value="1"/>
</dbReference>
<dbReference type="Pfam" id="PF00128">
    <property type="entry name" value="Alpha-amylase"/>
    <property type="match status" value="2"/>
</dbReference>
<keyword evidence="4" id="KW-0462">Maltose metabolism</keyword>
<dbReference type="InterPro" id="IPR013780">
    <property type="entry name" value="Glyco_hydro_b"/>
</dbReference>
<dbReference type="GO" id="GO:0005987">
    <property type="term" value="P:sucrose catabolic process"/>
    <property type="evidence" value="ECO:0007669"/>
    <property type="project" value="TreeGrafter"/>
</dbReference>
<evidence type="ECO:0000259" key="5">
    <source>
        <dbReference type="SMART" id="SM00642"/>
    </source>
</evidence>
<evidence type="ECO:0000256" key="1">
    <source>
        <dbReference type="ARBA" id="ARBA00008061"/>
    </source>
</evidence>
<dbReference type="Proteomes" id="UP000005627">
    <property type="component" value="Chromosome 1"/>
</dbReference>
<sequence length="535" mass="62428">MLAIPGHPETLPTWWKEAIIYHIYPASFKDSNNDGWGDMNGVTSKLEYIKDLGGNAILLCPICDSPQDDMDYDIASYKKVWPTYGSNEDCFNLINKTHELNMKFIIDLIIHPHHCSSEHPWFKESRSSKNNAKRDWFFWRPPKGFDKEGEPIPPDDSKSFFSGSAWTFDEHTQEFYLHLFAETQPDLNWENEECRQAIYEDVISFWLDHGVDGFRIDAGGLHSETQDLPDVSNIISDSKWQPCVVYHSNGPRIHERHPEMNQLMNRLKDGREIVIVGEMAYSTDEDKRLLTSTGRNDMSHQFHFHHIHYGLDPSFRYNLAPTELKYWKLAIQESFKFINGNDAWSTIHMENHNQARSISRFCDDSPKYRAISGKLLQSIPETMTKTPMPWSHEEPNAGFCEPSVRPWLSLNESFRDGIDVENEIKDPQSVLHFWRKALKFRATHKELAVYGYDFEFVDFDNKKLFSFTKKYCHKTLFAALNFSSDEISFEIPNDNLTYSLAFGNYSEEKVDPSLRSLKPWEGRIYIHENFSLLDL</sequence>
<gene>
    <name evidence="6" type="primary">TDEL0A00110</name>
    <name evidence="6" type="ORF">TDEL_0A00110</name>
</gene>
<dbReference type="OrthoDB" id="1740265at2759"/>
<proteinExistence type="inferred from homology"/>
<keyword evidence="2" id="KW-0378">Hydrolase</keyword>
<dbReference type="PANTHER" id="PTHR10357">
    <property type="entry name" value="ALPHA-AMYLASE FAMILY MEMBER"/>
    <property type="match status" value="1"/>
</dbReference>
<dbReference type="GO" id="GO:0004574">
    <property type="term" value="F:oligo-1,6-glucosidase activity"/>
    <property type="evidence" value="ECO:0007669"/>
    <property type="project" value="TreeGrafter"/>
</dbReference>
<dbReference type="Gene3D" id="3.20.20.80">
    <property type="entry name" value="Glycosidases"/>
    <property type="match status" value="2"/>
</dbReference>
<evidence type="ECO:0000313" key="7">
    <source>
        <dbReference type="Proteomes" id="UP000005627"/>
    </source>
</evidence>
<dbReference type="KEGG" id="tdl:TDEL_0A00110"/>
<evidence type="ECO:0000256" key="2">
    <source>
        <dbReference type="ARBA" id="ARBA00022801"/>
    </source>
</evidence>
<dbReference type="GeneID" id="11502630"/>
<keyword evidence="7" id="KW-1185">Reference proteome</keyword>
<dbReference type="GO" id="GO:0004556">
    <property type="term" value="F:alpha-amylase activity"/>
    <property type="evidence" value="ECO:0007669"/>
    <property type="project" value="TreeGrafter"/>
</dbReference>
<dbReference type="InterPro" id="IPR006047">
    <property type="entry name" value="GH13_cat_dom"/>
</dbReference>
<evidence type="ECO:0000256" key="4">
    <source>
        <dbReference type="ARBA" id="ARBA00026248"/>
    </source>
</evidence>
<dbReference type="FunFam" id="2.60.40.1180:FF:000007">
    <property type="entry name" value="Sucrose isomerase"/>
    <property type="match status" value="1"/>
</dbReference>
<dbReference type="RefSeq" id="XP_003678554.1">
    <property type="nucleotide sequence ID" value="XM_003678506.1"/>
</dbReference>
<dbReference type="eggNOG" id="KOG0471">
    <property type="taxonomic scope" value="Eukaryota"/>
</dbReference>
<evidence type="ECO:0000313" key="6">
    <source>
        <dbReference type="EMBL" id="CCE89343.1"/>
    </source>
</evidence>
<dbReference type="SUPFAM" id="SSF51011">
    <property type="entry name" value="Glycosyl hydrolase domain"/>
    <property type="match status" value="1"/>
</dbReference>
<evidence type="ECO:0000256" key="3">
    <source>
        <dbReference type="ARBA" id="ARBA00023295"/>
    </source>
</evidence>
<organism evidence="6 7">
    <name type="scientific">Torulaspora delbrueckii</name>
    <name type="common">Yeast</name>
    <name type="synonym">Candida colliculosa</name>
    <dbReference type="NCBI Taxonomy" id="4950"/>
    <lineage>
        <taxon>Eukaryota</taxon>
        <taxon>Fungi</taxon>
        <taxon>Dikarya</taxon>
        <taxon>Ascomycota</taxon>
        <taxon>Saccharomycotina</taxon>
        <taxon>Saccharomycetes</taxon>
        <taxon>Saccharomycetales</taxon>
        <taxon>Saccharomycetaceae</taxon>
        <taxon>Torulaspora</taxon>
    </lineage>
</organism>
<dbReference type="SUPFAM" id="SSF51445">
    <property type="entry name" value="(Trans)glycosidases"/>
    <property type="match status" value="1"/>
</dbReference>
<dbReference type="GO" id="GO:0033934">
    <property type="term" value="F:glucan 1,4-alpha-maltotriohydrolase activity"/>
    <property type="evidence" value="ECO:0007669"/>
    <property type="project" value="TreeGrafter"/>
</dbReference>
<dbReference type="PANTHER" id="PTHR10357:SF179">
    <property type="entry name" value="NEUTRAL AND BASIC AMINO ACID TRANSPORT PROTEIN RBAT"/>
    <property type="match status" value="1"/>
</dbReference>
<dbReference type="GO" id="GO:0004575">
    <property type="term" value="F:sucrose alpha-glucosidase activity"/>
    <property type="evidence" value="ECO:0007669"/>
    <property type="project" value="TreeGrafter"/>
</dbReference>
<dbReference type="InParanoid" id="G8ZL49"/>
<dbReference type="InterPro" id="IPR045857">
    <property type="entry name" value="O16G_dom_2"/>
</dbReference>
<dbReference type="AlphaFoldDB" id="G8ZL49"/>
<name>G8ZL49_TORDE</name>
<keyword evidence="3" id="KW-0326">Glycosidase</keyword>
<dbReference type="FunFam" id="3.20.20.80:FF:000064">
    <property type="entry name" value="Oligo-1,6-glucosidase"/>
    <property type="match status" value="1"/>
</dbReference>
<dbReference type="EMBL" id="HE616742">
    <property type="protein sequence ID" value="CCE89343.1"/>
    <property type="molecule type" value="Genomic_DNA"/>
</dbReference>